<gene>
    <name evidence="3" type="ORF">LCGC14_0125910</name>
</gene>
<keyword evidence="2" id="KW-1133">Transmembrane helix</keyword>
<evidence type="ECO:0000313" key="3">
    <source>
        <dbReference type="EMBL" id="KKO00500.1"/>
    </source>
</evidence>
<feature type="region of interest" description="Disordered" evidence="1">
    <location>
        <begin position="101"/>
        <end position="123"/>
    </location>
</feature>
<evidence type="ECO:0000256" key="2">
    <source>
        <dbReference type="SAM" id="Phobius"/>
    </source>
</evidence>
<organism evidence="3">
    <name type="scientific">marine sediment metagenome</name>
    <dbReference type="NCBI Taxonomy" id="412755"/>
    <lineage>
        <taxon>unclassified sequences</taxon>
        <taxon>metagenomes</taxon>
        <taxon>ecological metagenomes</taxon>
    </lineage>
</organism>
<comment type="caution">
    <text evidence="3">The sequence shown here is derived from an EMBL/GenBank/DDBJ whole genome shotgun (WGS) entry which is preliminary data.</text>
</comment>
<sequence length="123" mass="13687">MKREKAGITSADFWLRLIYVLLFGLAWQVAEVLLLVVAVLQLGFRAVTDEADPRLAGLGNSLSQYAWQIGRYVTGSSEQKPWPFMEWPDKHAQWGRVVDISDRPVNPDRGAADIHPSDGPSAP</sequence>
<accession>A0A0F9V936</accession>
<dbReference type="AlphaFoldDB" id="A0A0F9V936"/>
<reference evidence="3" key="1">
    <citation type="journal article" date="2015" name="Nature">
        <title>Complex archaea that bridge the gap between prokaryotes and eukaryotes.</title>
        <authorList>
            <person name="Spang A."/>
            <person name="Saw J.H."/>
            <person name="Jorgensen S.L."/>
            <person name="Zaremba-Niedzwiedzka K."/>
            <person name="Martijn J."/>
            <person name="Lind A.E."/>
            <person name="van Eijk R."/>
            <person name="Schleper C."/>
            <person name="Guy L."/>
            <person name="Ettema T.J."/>
        </authorList>
    </citation>
    <scope>NUCLEOTIDE SEQUENCE</scope>
</reference>
<evidence type="ECO:0000256" key="1">
    <source>
        <dbReference type="SAM" id="MobiDB-lite"/>
    </source>
</evidence>
<evidence type="ECO:0008006" key="4">
    <source>
        <dbReference type="Google" id="ProtNLM"/>
    </source>
</evidence>
<dbReference type="EMBL" id="LAZR01000040">
    <property type="protein sequence ID" value="KKO00500.1"/>
    <property type="molecule type" value="Genomic_DNA"/>
</dbReference>
<proteinExistence type="predicted"/>
<keyword evidence="2" id="KW-0812">Transmembrane</keyword>
<protein>
    <recommendedName>
        <fullName evidence="4">Lipase</fullName>
    </recommendedName>
</protein>
<dbReference type="Pfam" id="PF14333">
    <property type="entry name" value="DUF4389"/>
    <property type="match status" value="1"/>
</dbReference>
<name>A0A0F9V936_9ZZZZ</name>
<feature type="transmembrane region" description="Helical" evidence="2">
    <location>
        <begin position="20"/>
        <end position="44"/>
    </location>
</feature>
<dbReference type="InterPro" id="IPR025498">
    <property type="entry name" value="DUF4389"/>
</dbReference>
<feature type="compositionally biased region" description="Basic and acidic residues" evidence="1">
    <location>
        <begin position="101"/>
        <end position="116"/>
    </location>
</feature>
<keyword evidence="2" id="KW-0472">Membrane</keyword>